<evidence type="ECO:0000256" key="3">
    <source>
        <dbReference type="ARBA" id="ARBA00022448"/>
    </source>
</evidence>
<dbReference type="PANTHER" id="PTHR48022">
    <property type="entry name" value="PLASTIDIC GLUCOSE TRANSPORTER 4"/>
    <property type="match status" value="1"/>
</dbReference>
<reference evidence="10 11" key="1">
    <citation type="submission" date="2015-09" db="EMBL/GenBank/DDBJ databases">
        <title>Host preference determinants of Valsa canker pathogens revealed by comparative genomics.</title>
        <authorList>
            <person name="Yin Z."/>
            <person name="Huang L."/>
        </authorList>
    </citation>
    <scope>NUCLEOTIDE SEQUENCE [LARGE SCALE GENOMIC DNA]</scope>
    <source>
        <strain evidence="10 11">SXYLt</strain>
    </source>
</reference>
<feature type="transmembrane region" description="Helical" evidence="8">
    <location>
        <begin position="82"/>
        <end position="101"/>
    </location>
</feature>
<feature type="transmembrane region" description="Helical" evidence="8">
    <location>
        <begin position="321"/>
        <end position="343"/>
    </location>
</feature>
<dbReference type="Gene3D" id="1.20.1250.20">
    <property type="entry name" value="MFS general substrate transporter like domains"/>
    <property type="match status" value="1"/>
</dbReference>
<gene>
    <name evidence="10" type="ORF">VPNG_09998</name>
</gene>
<dbReference type="PANTHER" id="PTHR48022:SF46">
    <property type="entry name" value="SUGAR TRANSPORTER, PUTATIVE (AFU_ORTHOLOGUE AFUA_1G11830)-RELATED"/>
    <property type="match status" value="1"/>
</dbReference>
<dbReference type="PROSITE" id="PS00216">
    <property type="entry name" value="SUGAR_TRANSPORT_1"/>
    <property type="match status" value="1"/>
</dbReference>
<dbReference type="PROSITE" id="PS50850">
    <property type="entry name" value="MFS"/>
    <property type="match status" value="1"/>
</dbReference>
<dbReference type="InterPro" id="IPR005829">
    <property type="entry name" value="Sugar_transporter_CS"/>
</dbReference>
<feature type="transmembrane region" description="Helical" evidence="8">
    <location>
        <begin position="202"/>
        <end position="226"/>
    </location>
</feature>
<name>A0A423VG49_9PEZI</name>
<evidence type="ECO:0000256" key="7">
    <source>
        <dbReference type="SAM" id="MobiDB-lite"/>
    </source>
</evidence>
<dbReference type="Pfam" id="PF00083">
    <property type="entry name" value="Sugar_tr"/>
    <property type="match status" value="2"/>
</dbReference>
<comment type="subcellular location">
    <subcellularLocation>
        <location evidence="1">Membrane</location>
        <topology evidence="1">Multi-pass membrane protein</topology>
    </subcellularLocation>
</comment>
<keyword evidence="3" id="KW-0813">Transport</keyword>
<dbReference type="PRINTS" id="PR00171">
    <property type="entry name" value="SUGRTRNSPORT"/>
</dbReference>
<dbReference type="GO" id="GO:0005351">
    <property type="term" value="F:carbohydrate:proton symporter activity"/>
    <property type="evidence" value="ECO:0007669"/>
    <property type="project" value="TreeGrafter"/>
</dbReference>
<feature type="domain" description="Major facilitator superfamily (MFS) profile" evidence="9">
    <location>
        <begin position="13"/>
        <end position="477"/>
    </location>
</feature>
<evidence type="ECO:0000256" key="8">
    <source>
        <dbReference type="SAM" id="Phobius"/>
    </source>
</evidence>
<evidence type="ECO:0000256" key="5">
    <source>
        <dbReference type="ARBA" id="ARBA00022989"/>
    </source>
</evidence>
<feature type="transmembrane region" description="Helical" evidence="8">
    <location>
        <begin position="56"/>
        <end position="75"/>
    </location>
</feature>
<feature type="transmembrane region" description="Helical" evidence="8">
    <location>
        <begin position="453"/>
        <end position="473"/>
    </location>
</feature>
<evidence type="ECO:0000256" key="2">
    <source>
        <dbReference type="ARBA" id="ARBA00010992"/>
    </source>
</evidence>
<feature type="compositionally biased region" description="Basic and acidic residues" evidence="7">
    <location>
        <begin position="523"/>
        <end position="539"/>
    </location>
</feature>
<dbReference type="GO" id="GO:0016020">
    <property type="term" value="C:membrane"/>
    <property type="evidence" value="ECO:0007669"/>
    <property type="project" value="UniProtKB-SubCell"/>
</dbReference>
<dbReference type="EMBL" id="LKEB01000101">
    <property type="protein sequence ID" value="ROV89993.1"/>
    <property type="molecule type" value="Genomic_DNA"/>
</dbReference>
<comment type="caution">
    <text evidence="10">The sequence shown here is derived from an EMBL/GenBank/DDBJ whole genome shotgun (WGS) entry which is preliminary data.</text>
</comment>
<feature type="transmembrane region" description="Helical" evidence="8">
    <location>
        <begin position="349"/>
        <end position="369"/>
    </location>
</feature>
<dbReference type="InterPro" id="IPR050360">
    <property type="entry name" value="MFS_Sugar_Transporters"/>
</dbReference>
<dbReference type="Proteomes" id="UP000285146">
    <property type="component" value="Unassembled WGS sequence"/>
</dbReference>
<keyword evidence="4 8" id="KW-0812">Transmembrane</keyword>
<dbReference type="InterPro" id="IPR036259">
    <property type="entry name" value="MFS_trans_sf"/>
</dbReference>
<dbReference type="AlphaFoldDB" id="A0A423VG49"/>
<dbReference type="STRING" id="1230097.A0A423VG49"/>
<keyword evidence="11" id="KW-1185">Reference proteome</keyword>
<protein>
    <recommendedName>
        <fullName evidence="9">Major facilitator superfamily (MFS) profile domain-containing protein</fullName>
    </recommendedName>
</protein>
<dbReference type="FunFam" id="1.20.1250.20:FF:000134">
    <property type="entry name" value="MFS sugar transporter protein"/>
    <property type="match status" value="1"/>
</dbReference>
<dbReference type="InterPro" id="IPR020846">
    <property type="entry name" value="MFS_dom"/>
</dbReference>
<comment type="similarity">
    <text evidence="2">Belongs to the major facilitator superfamily. Sugar transporter (TC 2.A.1.1) family.</text>
</comment>
<evidence type="ECO:0000256" key="1">
    <source>
        <dbReference type="ARBA" id="ARBA00004141"/>
    </source>
</evidence>
<feature type="transmembrane region" description="Helical" evidence="8">
    <location>
        <begin position="121"/>
        <end position="142"/>
    </location>
</feature>
<evidence type="ECO:0000313" key="11">
    <source>
        <dbReference type="Proteomes" id="UP000285146"/>
    </source>
</evidence>
<feature type="transmembrane region" description="Helical" evidence="8">
    <location>
        <begin position="381"/>
        <end position="400"/>
    </location>
</feature>
<accession>A0A423VG49</accession>
<evidence type="ECO:0000256" key="6">
    <source>
        <dbReference type="ARBA" id="ARBA00023136"/>
    </source>
</evidence>
<dbReference type="InParanoid" id="A0A423VG49"/>
<proteinExistence type="inferred from homology"/>
<organism evidence="10 11">
    <name type="scientific">Cytospora leucostoma</name>
    <dbReference type="NCBI Taxonomy" id="1230097"/>
    <lineage>
        <taxon>Eukaryota</taxon>
        <taxon>Fungi</taxon>
        <taxon>Dikarya</taxon>
        <taxon>Ascomycota</taxon>
        <taxon>Pezizomycotina</taxon>
        <taxon>Sordariomycetes</taxon>
        <taxon>Sordariomycetidae</taxon>
        <taxon>Diaporthales</taxon>
        <taxon>Cytosporaceae</taxon>
        <taxon>Cytospora</taxon>
    </lineage>
</organism>
<dbReference type="SUPFAM" id="SSF103473">
    <property type="entry name" value="MFS general substrate transporter"/>
    <property type="match status" value="1"/>
</dbReference>
<dbReference type="OrthoDB" id="6612291at2759"/>
<sequence>MAILGPKGYAWFCALSAALCNSYYGFDASVYNAVQGSDAWVDWMGNPDAELIGGVNTAYSVCAIIAGWFFAAPIADYFGRKLAMAVGTVLIMVGGILETFTPEHAIGCFIAGRAIIGLGQGIALCTGSFSLWNALLTMILMYQAAGPAYIGEITPSKIRGIVMTFWQVAYSFGLFFAFWINYACTKYIDRLPRNWDWKTVCIFQLMVPVYVLAIMPFLPGSPRWYIKNNKIDKARQCLIATRPSTEEAEEELQSIIQAVEFERNSGETSSGYSALWKDKSVRKRLLLAIGLNAGQQLTGQGSLTTYSTKIYKKVFTSSSTVALINALNATCAILFCLNVTWVVERWGRKILFIVGGIGMACCMLIVATVETQTPTLADGAKSYSVGIAIVFLMFLFIFFYKPSWGAVTWIWSSEIFSMNVRAQGVGMAGQTQNIANAIVQQFFPLFLDNCGFYAFYMFAGINCLLVAYVFFLIPETKGVPLEEMDRLFGGVSHVQGGATLMHEEGDHSPLGEPRPSSKGTSYHGDRQIEGGTTPEEKAS</sequence>
<evidence type="ECO:0000256" key="4">
    <source>
        <dbReference type="ARBA" id="ARBA00022692"/>
    </source>
</evidence>
<feature type="region of interest" description="Disordered" evidence="7">
    <location>
        <begin position="502"/>
        <end position="539"/>
    </location>
</feature>
<evidence type="ECO:0000259" key="9">
    <source>
        <dbReference type="PROSITE" id="PS50850"/>
    </source>
</evidence>
<dbReference type="InterPro" id="IPR003663">
    <property type="entry name" value="Sugar/inositol_transpt"/>
</dbReference>
<keyword evidence="5 8" id="KW-1133">Transmembrane helix</keyword>
<evidence type="ECO:0000313" key="10">
    <source>
        <dbReference type="EMBL" id="ROV89993.1"/>
    </source>
</evidence>
<dbReference type="InterPro" id="IPR005828">
    <property type="entry name" value="MFS_sugar_transport-like"/>
</dbReference>
<feature type="transmembrane region" description="Helical" evidence="8">
    <location>
        <begin position="163"/>
        <end position="182"/>
    </location>
</feature>
<keyword evidence="6 8" id="KW-0472">Membrane</keyword>